<dbReference type="Pfam" id="PF12682">
    <property type="entry name" value="Flavodoxin_4"/>
    <property type="match status" value="1"/>
</dbReference>
<name>A0AAU8HWA4_9FIRM</name>
<reference evidence="2" key="1">
    <citation type="journal article" date="2018" name="Antonie Van Leeuwenhoek">
        <title>Proteinivorax hydrogeniformans sp. nov., an anaerobic, haloalkaliphilic bacterium fermenting proteinaceous compounds with high hydrogen production.</title>
        <authorList>
            <person name="Boltyanskaya Y."/>
            <person name="Detkova E."/>
            <person name="Pimenov N."/>
            <person name="Kevbrin V."/>
        </authorList>
    </citation>
    <scope>NUCLEOTIDE SEQUENCE</scope>
    <source>
        <strain evidence="2">Z-710</strain>
    </source>
</reference>
<dbReference type="GO" id="GO:0016651">
    <property type="term" value="F:oxidoreductase activity, acting on NAD(P)H"/>
    <property type="evidence" value="ECO:0007669"/>
    <property type="project" value="UniProtKB-ARBA"/>
</dbReference>
<dbReference type="PANTHER" id="PTHR39201">
    <property type="entry name" value="EXPORTED PROTEIN-RELATED"/>
    <property type="match status" value="1"/>
</dbReference>
<dbReference type="PROSITE" id="PS50902">
    <property type="entry name" value="FLAVODOXIN_LIKE"/>
    <property type="match status" value="1"/>
</dbReference>
<sequence>MNRKTLILYYSLDGNCKFVADELANNLEGEVDTLRIEPKKDITGGKFKRYFWGGAQVFMKKEPEIKPINLDLDDYANIIIGTPVWAWTFSPPIRSFLNLYPLTDKKIALYSCHGGQLGKTINDMRNYLQNNTIVSEMDFFEPATKDSEVNKKTIAKWAQKLQKVLS</sequence>
<dbReference type="AlphaFoldDB" id="A0AAU8HWA4"/>
<gene>
    <name evidence="2" type="ORF">PRVXH_000976</name>
</gene>
<evidence type="ECO:0000259" key="1">
    <source>
        <dbReference type="PROSITE" id="PS50902"/>
    </source>
</evidence>
<dbReference type="InterPro" id="IPR029039">
    <property type="entry name" value="Flavoprotein-like_sf"/>
</dbReference>
<dbReference type="EMBL" id="CP159485">
    <property type="protein sequence ID" value="XCI29645.1"/>
    <property type="molecule type" value="Genomic_DNA"/>
</dbReference>
<feature type="domain" description="Flavodoxin-like" evidence="1">
    <location>
        <begin position="5"/>
        <end position="162"/>
    </location>
</feature>
<dbReference type="PANTHER" id="PTHR39201:SF1">
    <property type="entry name" value="FLAVODOXIN-LIKE DOMAIN-CONTAINING PROTEIN"/>
    <property type="match status" value="1"/>
</dbReference>
<dbReference type="RefSeq" id="WP_353894193.1">
    <property type="nucleotide sequence ID" value="NZ_CP159485.1"/>
</dbReference>
<accession>A0AAU8HWA4</accession>
<reference evidence="2" key="2">
    <citation type="submission" date="2024-06" db="EMBL/GenBank/DDBJ databases">
        <authorList>
            <person name="Petrova K.O."/>
            <person name="Toshchakov S.V."/>
            <person name="Boltjanskaja Y.V."/>
            <person name="Kevbrin V.V."/>
        </authorList>
    </citation>
    <scope>NUCLEOTIDE SEQUENCE</scope>
    <source>
        <strain evidence="2">Z-710</strain>
    </source>
</reference>
<proteinExistence type="predicted"/>
<dbReference type="SUPFAM" id="SSF52218">
    <property type="entry name" value="Flavoproteins"/>
    <property type="match status" value="1"/>
</dbReference>
<evidence type="ECO:0000313" key="2">
    <source>
        <dbReference type="EMBL" id="XCI29645.1"/>
    </source>
</evidence>
<dbReference type="Gene3D" id="3.40.50.360">
    <property type="match status" value="1"/>
</dbReference>
<organism evidence="2">
    <name type="scientific">Proteinivorax hydrogeniformans</name>
    <dbReference type="NCBI Taxonomy" id="1826727"/>
    <lineage>
        <taxon>Bacteria</taxon>
        <taxon>Bacillati</taxon>
        <taxon>Bacillota</taxon>
        <taxon>Clostridia</taxon>
        <taxon>Eubacteriales</taxon>
        <taxon>Proteinivoracaceae</taxon>
        <taxon>Proteinivorax</taxon>
    </lineage>
</organism>
<protein>
    <submittedName>
        <fullName evidence="2">NAD(P)H-dependent oxidoreductase</fullName>
    </submittedName>
</protein>
<dbReference type="InterPro" id="IPR008254">
    <property type="entry name" value="Flavodoxin/NO_synth"/>
</dbReference>
<dbReference type="GO" id="GO:0010181">
    <property type="term" value="F:FMN binding"/>
    <property type="evidence" value="ECO:0007669"/>
    <property type="project" value="InterPro"/>
</dbReference>